<feature type="compositionally biased region" description="Basic and acidic residues" evidence="6">
    <location>
        <begin position="158"/>
        <end position="169"/>
    </location>
</feature>
<evidence type="ECO:0000256" key="5">
    <source>
        <dbReference type="ARBA" id="ARBA00023212"/>
    </source>
</evidence>
<proteinExistence type="predicted"/>
<dbReference type="InterPro" id="IPR019528">
    <property type="entry name" value="PACT_domain"/>
</dbReference>
<evidence type="ECO:0000313" key="8">
    <source>
        <dbReference type="EMBL" id="ORY60907.1"/>
    </source>
</evidence>
<dbReference type="GO" id="GO:0005737">
    <property type="term" value="C:cytoplasm"/>
    <property type="evidence" value="ECO:0007669"/>
    <property type="project" value="UniProtKB-ARBA"/>
</dbReference>
<feature type="compositionally biased region" description="Basic and acidic residues" evidence="6">
    <location>
        <begin position="126"/>
        <end position="136"/>
    </location>
</feature>
<reference evidence="8 9" key="1">
    <citation type="submission" date="2016-07" db="EMBL/GenBank/DDBJ databases">
        <title>Pervasive Adenine N6-methylation of Active Genes in Fungi.</title>
        <authorList>
            <consortium name="DOE Joint Genome Institute"/>
            <person name="Mondo S.J."/>
            <person name="Dannebaum R.O."/>
            <person name="Kuo R.C."/>
            <person name="Labutti K."/>
            <person name="Haridas S."/>
            <person name="Kuo A."/>
            <person name="Salamov A."/>
            <person name="Ahrendt S.R."/>
            <person name="Lipzen A."/>
            <person name="Sullivan W."/>
            <person name="Andreopoulos W.B."/>
            <person name="Clum A."/>
            <person name="Lindquist E."/>
            <person name="Daum C."/>
            <person name="Ramamoorthy G.K."/>
            <person name="Gryganskyi A."/>
            <person name="Culley D."/>
            <person name="Magnuson J.K."/>
            <person name="James T.Y."/>
            <person name="O'Malley M.A."/>
            <person name="Stajich J.E."/>
            <person name="Spatafora J.W."/>
            <person name="Visel A."/>
            <person name="Grigoriev I.V."/>
        </authorList>
    </citation>
    <scope>NUCLEOTIDE SEQUENCE [LARGE SCALE GENOMIC DNA]</scope>
    <source>
        <strain evidence="8 9">CBS 129021</strain>
    </source>
</reference>
<sequence>MQWMQARWEREAKLRNDAAFAKRFLELQLSLAEACNKADLRILSQIHQKLGIKSPDALLSASKASNPESKSLTLRKHQPPTRAQHNLMIFATAVRAIVRMQVSARAWGKHEKTRVRLVEAWEETKRREPAARKWDGNESLNRSNSGRGDGRGNNGSMHAEKREERKRSTAETTSDMDDADPCVEVRV</sequence>
<name>A0A1Y2DNW6_9PEZI</name>
<evidence type="ECO:0000259" key="7">
    <source>
        <dbReference type="Pfam" id="PF10495"/>
    </source>
</evidence>
<gene>
    <name evidence="8" type="ORF">BCR38DRAFT_397695</name>
</gene>
<keyword evidence="3" id="KW-0597">Phosphoprotein</keyword>
<evidence type="ECO:0000256" key="6">
    <source>
        <dbReference type="SAM" id="MobiDB-lite"/>
    </source>
</evidence>
<feature type="domain" description="Pericentrin/AKAP-450 centrosomal targeting" evidence="7">
    <location>
        <begin position="7"/>
        <end position="107"/>
    </location>
</feature>
<dbReference type="STRING" id="1141098.A0A1Y2DNW6"/>
<accession>A0A1Y2DNW6</accession>
<dbReference type="GeneID" id="63773880"/>
<keyword evidence="2" id="KW-0963">Cytoplasm</keyword>
<keyword evidence="9" id="KW-1185">Reference proteome</keyword>
<evidence type="ECO:0000256" key="1">
    <source>
        <dbReference type="ARBA" id="ARBA00004267"/>
    </source>
</evidence>
<feature type="region of interest" description="Disordered" evidence="6">
    <location>
        <begin position="61"/>
        <end position="80"/>
    </location>
</feature>
<comment type="subcellular location">
    <subcellularLocation>
        <location evidence="1">Cytoplasm</location>
        <location evidence="1">Cytoskeleton</location>
        <location evidence="1">Microtubule organizing center</location>
    </subcellularLocation>
</comment>
<comment type="caution">
    <text evidence="8">The sequence shown here is derived from an EMBL/GenBank/DDBJ whole genome shotgun (WGS) entry which is preliminary data.</text>
</comment>
<protein>
    <recommendedName>
        <fullName evidence="7">Pericentrin/AKAP-450 centrosomal targeting domain-containing protein</fullName>
    </recommendedName>
</protein>
<dbReference type="EMBL" id="MCFJ01000011">
    <property type="protein sequence ID" value="ORY60907.1"/>
    <property type="molecule type" value="Genomic_DNA"/>
</dbReference>
<dbReference type="GO" id="GO:0005815">
    <property type="term" value="C:microtubule organizing center"/>
    <property type="evidence" value="ECO:0007669"/>
    <property type="project" value="UniProtKB-SubCell"/>
</dbReference>
<evidence type="ECO:0000256" key="4">
    <source>
        <dbReference type="ARBA" id="ARBA00023054"/>
    </source>
</evidence>
<dbReference type="Pfam" id="PF10495">
    <property type="entry name" value="PACT_coil_coil"/>
    <property type="match status" value="1"/>
</dbReference>
<feature type="region of interest" description="Disordered" evidence="6">
    <location>
        <begin position="126"/>
        <end position="187"/>
    </location>
</feature>
<keyword evidence="4" id="KW-0175">Coiled coil</keyword>
<evidence type="ECO:0000313" key="9">
    <source>
        <dbReference type="Proteomes" id="UP000193689"/>
    </source>
</evidence>
<organism evidence="8 9">
    <name type="scientific">Pseudomassariella vexata</name>
    <dbReference type="NCBI Taxonomy" id="1141098"/>
    <lineage>
        <taxon>Eukaryota</taxon>
        <taxon>Fungi</taxon>
        <taxon>Dikarya</taxon>
        <taxon>Ascomycota</taxon>
        <taxon>Pezizomycotina</taxon>
        <taxon>Sordariomycetes</taxon>
        <taxon>Xylariomycetidae</taxon>
        <taxon>Amphisphaeriales</taxon>
        <taxon>Pseudomassariaceae</taxon>
        <taxon>Pseudomassariella</taxon>
    </lineage>
</organism>
<dbReference type="InParanoid" id="A0A1Y2DNW6"/>
<evidence type="ECO:0000256" key="3">
    <source>
        <dbReference type="ARBA" id="ARBA00022553"/>
    </source>
</evidence>
<dbReference type="Proteomes" id="UP000193689">
    <property type="component" value="Unassembled WGS sequence"/>
</dbReference>
<keyword evidence="5" id="KW-0206">Cytoskeleton</keyword>
<evidence type="ECO:0000256" key="2">
    <source>
        <dbReference type="ARBA" id="ARBA00022490"/>
    </source>
</evidence>
<dbReference type="OrthoDB" id="10255000at2759"/>
<dbReference type="RefSeq" id="XP_040713134.1">
    <property type="nucleotide sequence ID" value="XM_040857668.1"/>
</dbReference>
<dbReference type="AlphaFoldDB" id="A0A1Y2DNW6"/>
<feature type="compositionally biased region" description="Polar residues" evidence="6">
    <location>
        <begin position="62"/>
        <end position="72"/>
    </location>
</feature>